<evidence type="ECO:0000256" key="1">
    <source>
        <dbReference type="PROSITE-ProRule" id="PRU00339"/>
    </source>
</evidence>
<feature type="repeat" description="TPR" evidence="1">
    <location>
        <begin position="88"/>
        <end position="121"/>
    </location>
</feature>
<evidence type="ECO:0000259" key="2">
    <source>
        <dbReference type="Pfam" id="PF20698"/>
    </source>
</evidence>
<dbReference type="EMBL" id="ARYK01000001">
    <property type="protein sequence ID" value="KCZ93824.1"/>
    <property type="molecule type" value="Genomic_DNA"/>
</dbReference>
<dbReference type="AlphaFoldDB" id="A0A059FT24"/>
<dbReference type="SUPFAM" id="SSF48452">
    <property type="entry name" value="TPR-like"/>
    <property type="match status" value="1"/>
</dbReference>
<dbReference type="Gene3D" id="1.25.40.10">
    <property type="entry name" value="Tetratricopeptide repeat domain"/>
    <property type="match status" value="2"/>
</dbReference>
<organism evidence="3 4">
    <name type="scientific">Hyphomonas johnsonii MHS-2</name>
    <dbReference type="NCBI Taxonomy" id="1280950"/>
    <lineage>
        <taxon>Bacteria</taxon>
        <taxon>Pseudomonadati</taxon>
        <taxon>Pseudomonadota</taxon>
        <taxon>Alphaproteobacteria</taxon>
        <taxon>Hyphomonadales</taxon>
        <taxon>Hyphomonadaceae</taxon>
        <taxon>Hyphomonas</taxon>
    </lineage>
</organism>
<comment type="caution">
    <text evidence="3">The sequence shown here is derived from an EMBL/GenBank/DDBJ whole genome shotgun (WGS) entry which is preliminary data.</text>
</comment>
<dbReference type="eggNOG" id="COG0457">
    <property type="taxonomic scope" value="Bacteria"/>
</dbReference>
<dbReference type="PROSITE" id="PS50005">
    <property type="entry name" value="TPR"/>
    <property type="match status" value="1"/>
</dbReference>
<dbReference type="Pfam" id="PF20698">
    <property type="entry name" value="PIN-TPR-GreABC"/>
    <property type="match status" value="1"/>
</dbReference>
<dbReference type="InterPro" id="IPR019734">
    <property type="entry name" value="TPR_rpt"/>
</dbReference>
<dbReference type="Proteomes" id="UP000025171">
    <property type="component" value="Unassembled WGS sequence"/>
</dbReference>
<evidence type="ECO:0000313" key="3">
    <source>
        <dbReference type="EMBL" id="KCZ93824.1"/>
    </source>
</evidence>
<evidence type="ECO:0000313" key="4">
    <source>
        <dbReference type="Proteomes" id="UP000025171"/>
    </source>
</evidence>
<dbReference type="STRING" id="1280950.HJO_00570"/>
<sequence>MISMMTELSAAITADIRSNPEIHTSDQAARFEVDTGVVGMEAQGVAAVINQQISDYADLISTDPKSALKLLSSVRDKLDDGATQTLRYRVVANIAACYLELGEEANAAERLINAYDIDPENPKASANKALGLLLQNETAKLISFAEAKLTSQSENASLAGYLIQARIGTECLDPLEAIPEALREHAEVQLACVRYYMEAGAEGEWWPHAMQAYKDHQDVPGVSEFYAAALLERTITATGYRYGYILTDEQEGDLREAIQILSRQWSEIKDPKTHTRGEPIATPLNLMVAHRLLGEHEPALQIGQDALHLFPDSEDVKERLAAAYMDAGKRSDAAELTASLTVTPAIFMVRFTAAMEMQDWKTVNELYEAHLDKCPLAEKSIVSAGHLISSMSGEASGQIEVKLTEALKEFESSPRACIALSQFAGANSLNERADQFFNLAKKCISEPSPSFAARMMFAQEAINRGDNIAAASALYGYVDTSRDSSELRTLAHALANEFPVRQRSRDFFQKLPDEISSTPSYQVFEAFSLINAGQLKEAIPLLESAFSSERKLSTLIYLFNAFMRIDDRKSIKDYLDQDGIDDLEGPPIHRITLSQILLEFFEWDRAISIGYDTVCAATNMPNVVMKFCGLVLKPTANRPIDFDGRVAPKCWVKLRSEQGDRYECIIDEEADRAWGSAASSSNTFVQRMLGLSDGDSFKEDAVFGITKTWTVEEVKPRWLQAFHYLSASFSQRFPGVPGFVSFTMKDDDIQPALDQVKRQGEATREYANLYLRDGVPAAIVAGRRVGGAIAFADYLPIIGENLRTCLGSHQERHEAFETIREIQNKGVIVDALTAWRAAELKVFPALKAVLGPIYLPQFELETLKEILEDQMMDREGSSLSMSYENGQYFRRMTTPKERKETLKIHQERLAEIQIHCQTEAVVLPTEMNEVLEQLANAELAKDISPVLIPIDERALLSDDMRLREWAFAACGRKGLWLQTALMVALDDGHITLDEYSDAIVLLAAHRHDYVSVGAEAMLSVVTRGNSDHLYELLALCQFVGSKNAEFRSHLKLVAEFINRLWKISTLPDLTVMKATSIALRALLTKHREKEWALWAAGLAVILDAQPKGYFQSWLRGHFLSVEEVNDEIGKFSEAPKKGRKRK</sequence>
<reference evidence="3 4" key="1">
    <citation type="journal article" date="2014" name="Antonie Van Leeuwenhoek">
        <title>Hyphomonas beringensis sp. nov. and Hyphomonas chukchiensis sp. nov., isolated from surface seawater of the Bering Sea and Chukchi Sea.</title>
        <authorList>
            <person name="Li C."/>
            <person name="Lai Q."/>
            <person name="Li G."/>
            <person name="Dong C."/>
            <person name="Wang J."/>
            <person name="Liao Y."/>
            <person name="Shao Z."/>
        </authorList>
    </citation>
    <scope>NUCLEOTIDE SEQUENCE [LARGE SCALE GENOMIC DNA]</scope>
    <source>
        <strain evidence="3 4">MHS-2</strain>
    </source>
</reference>
<feature type="domain" description="PIN" evidence="2">
    <location>
        <begin position="828"/>
        <end position="967"/>
    </location>
</feature>
<name>A0A059FT24_9PROT</name>
<keyword evidence="1" id="KW-0802">TPR repeat</keyword>
<gene>
    <name evidence="3" type="ORF">HJO_00570</name>
</gene>
<proteinExistence type="predicted"/>
<dbReference type="InterPro" id="IPR048987">
    <property type="entry name" value="PIN-TPR-GreABC"/>
</dbReference>
<protein>
    <recommendedName>
        <fullName evidence="2">PIN domain-containing protein</fullName>
    </recommendedName>
</protein>
<dbReference type="PATRIC" id="fig|1280950.3.peg.115"/>
<keyword evidence="4" id="KW-1185">Reference proteome</keyword>
<dbReference type="InterPro" id="IPR011990">
    <property type="entry name" value="TPR-like_helical_dom_sf"/>
</dbReference>
<accession>A0A059FT24</accession>